<accession>A0A3L6SAS7</accession>
<proteinExistence type="predicted"/>
<dbReference type="EMBL" id="PQIB02000005">
    <property type="protein sequence ID" value="RLN17006.1"/>
    <property type="molecule type" value="Genomic_DNA"/>
</dbReference>
<evidence type="ECO:0000313" key="3">
    <source>
        <dbReference type="Proteomes" id="UP000275267"/>
    </source>
</evidence>
<feature type="region of interest" description="Disordered" evidence="1">
    <location>
        <begin position="1"/>
        <end position="20"/>
    </location>
</feature>
<organism evidence="2 3">
    <name type="scientific">Panicum miliaceum</name>
    <name type="common">Proso millet</name>
    <name type="synonym">Broomcorn millet</name>
    <dbReference type="NCBI Taxonomy" id="4540"/>
    <lineage>
        <taxon>Eukaryota</taxon>
        <taxon>Viridiplantae</taxon>
        <taxon>Streptophyta</taxon>
        <taxon>Embryophyta</taxon>
        <taxon>Tracheophyta</taxon>
        <taxon>Spermatophyta</taxon>
        <taxon>Magnoliopsida</taxon>
        <taxon>Liliopsida</taxon>
        <taxon>Poales</taxon>
        <taxon>Poaceae</taxon>
        <taxon>PACMAD clade</taxon>
        <taxon>Panicoideae</taxon>
        <taxon>Panicodae</taxon>
        <taxon>Paniceae</taxon>
        <taxon>Panicinae</taxon>
        <taxon>Panicum</taxon>
        <taxon>Panicum sect. Panicum</taxon>
    </lineage>
</organism>
<dbReference type="Proteomes" id="UP000275267">
    <property type="component" value="Unassembled WGS sequence"/>
</dbReference>
<evidence type="ECO:0000313" key="2">
    <source>
        <dbReference type="EMBL" id="RLN17006.1"/>
    </source>
</evidence>
<dbReference type="AlphaFoldDB" id="A0A3L6SAS7"/>
<keyword evidence="3" id="KW-1185">Reference proteome</keyword>
<comment type="caution">
    <text evidence="2">The sequence shown here is derived from an EMBL/GenBank/DDBJ whole genome shotgun (WGS) entry which is preliminary data.</text>
</comment>
<sequence>MTQDSAVSYDTPVFAPNSPRNKLSFDLAVAAHDFDNGTFEDEERNQDDDEISLGSEDEDGDFKCDVPGEENVDDDGVAWEPSDIGDEDGDVYGSPSRPHYEDAAFHSYTRDALWLLKQVDVDLPSVPNAKDMSCDSMF</sequence>
<reference evidence="3" key="1">
    <citation type="journal article" date="2019" name="Nat. Commun.">
        <title>The genome of broomcorn millet.</title>
        <authorList>
            <person name="Zou C."/>
            <person name="Miki D."/>
            <person name="Li D."/>
            <person name="Tang Q."/>
            <person name="Xiao L."/>
            <person name="Rajput S."/>
            <person name="Deng P."/>
            <person name="Jia W."/>
            <person name="Huang R."/>
            <person name="Zhang M."/>
            <person name="Sun Y."/>
            <person name="Hu J."/>
            <person name="Fu X."/>
            <person name="Schnable P.S."/>
            <person name="Li F."/>
            <person name="Zhang H."/>
            <person name="Feng B."/>
            <person name="Zhu X."/>
            <person name="Liu R."/>
            <person name="Schnable J.C."/>
            <person name="Zhu J.-K."/>
            <person name="Zhang H."/>
        </authorList>
    </citation>
    <scope>NUCLEOTIDE SEQUENCE [LARGE SCALE GENOMIC DNA]</scope>
</reference>
<feature type="region of interest" description="Disordered" evidence="1">
    <location>
        <begin position="36"/>
        <end position="98"/>
    </location>
</feature>
<feature type="compositionally biased region" description="Acidic residues" evidence="1">
    <location>
        <begin position="67"/>
        <end position="90"/>
    </location>
</feature>
<protein>
    <submittedName>
        <fullName evidence="2">Uncharacterized protein</fullName>
    </submittedName>
</protein>
<evidence type="ECO:0000256" key="1">
    <source>
        <dbReference type="SAM" id="MobiDB-lite"/>
    </source>
</evidence>
<feature type="compositionally biased region" description="Acidic residues" evidence="1">
    <location>
        <begin position="38"/>
        <end position="60"/>
    </location>
</feature>
<name>A0A3L6SAS7_PANMI</name>
<gene>
    <name evidence="2" type="ORF">C2845_PM02G37720</name>
</gene>